<dbReference type="GO" id="GO:0016787">
    <property type="term" value="F:hydrolase activity"/>
    <property type="evidence" value="ECO:0007669"/>
    <property type="project" value="UniProtKB-KW"/>
</dbReference>
<gene>
    <name evidence="3" type="ORF">PV07_09328</name>
</gene>
<dbReference type="InterPro" id="IPR050300">
    <property type="entry name" value="GDXG_lipolytic_enzyme"/>
</dbReference>
<dbReference type="RefSeq" id="XP_016246431.1">
    <property type="nucleotide sequence ID" value="XM_016396575.1"/>
</dbReference>
<dbReference type="Gene3D" id="3.40.50.1820">
    <property type="entry name" value="alpha/beta hydrolase"/>
    <property type="match status" value="1"/>
</dbReference>
<name>A0A0D2C6S4_9EURO</name>
<keyword evidence="4" id="KW-1185">Reference proteome</keyword>
<dbReference type="VEuPathDB" id="FungiDB:PV07_09328"/>
<dbReference type="STRING" id="569365.A0A0D2C6S4"/>
<keyword evidence="1" id="KW-0378">Hydrolase</keyword>
<feature type="non-terminal residue" evidence="3">
    <location>
        <position position="1"/>
    </location>
</feature>
<dbReference type="SUPFAM" id="SSF53474">
    <property type="entry name" value="alpha/beta-Hydrolases"/>
    <property type="match status" value="1"/>
</dbReference>
<organism evidence="3 4">
    <name type="scientific">Cladophialophora immunda</name>
    <dbReference type="NCBI Taxonomy" id="569365"/>
    <lineage>
        <taxon>Eukaryota</taxon>
        <taxon>Fungi</taxon>
        <taxon>Dikarya</taxon>
        <taxon>Ascomycota</taxon>
        <taxon>Pezizomycotina</taxon>
        <taxon>Eurotiomycetes</taxon>
        <taxon>Chaetothyriomycetidae</taxon>
        <taxon>Chaetothyriales</taxon>
        <taxon>Herpotrichiellaceae</taxon>
        <taxon>Cladophialophora</taxon>
    </lineage>
</organism>
<proteinExistence type="predicted"/>
<dbReference type="InterPro" id="IPR013094">
    <property type="entry name" value="AB_hydrolase_3"/>
</dbReference>
<sequence length="368" mass="40543">MLDFPEANRRTMADYSQYQGPNPEWEEFVRVTEIPPVGLAPGETPADLRRSRNALRETASKIELEASGLLEKVSWQDAAIPTRDNSTVPARIYRPKGVDLSTTGPLPVYLFFHGGGYLFGSLDTEDANCARVVAMSPTPVIVVHVNYRHTPDFRYPTQHDDAWDAFLWLGENIASLGGDRGKVIVGGISAGGGLTAAVVLQAQDRSDSAAHLRIVGQLLLIPWILHPKAYPFHLLASKERSSFLQNADAPILPHTQIDMFLDVFDGPDTDPTDILLNPPLAPDEKIKGMPKSVVVAAGMDPLRDEALLYADKLKKNGVPTQVYVFPGLPHGFRRFDTLKASARWDEVIVEGIQWCLSDNVENSTKVEL</sequence>
<evidence type="ECO:0000313" key="3">
    <source>
        <dbReference type="EMBL" id="KIW26215.1"/>
    </source>
</evidence>
<dbReference type="GeneID" id="27348522"/>
<dbReference type="Pfam" id="PF07859">
    <property type="entry name" value="Abhydrolase_3"/>
    <property type="match status" value="1"/>
</dbReference>
<dbReference type="OrthoDB" id="408631at2759"/>
<evidence type="ECO:0000313" key="4">
    <source>
        <dbReference type="Proteomes" id="UP000054466"/>
    </source>
</evidence>
<evidence type="ECO:0000256" key="1">
    <source>
        <dbReference type="ARBA" id="ARBA00022801"/>
    </source>
</evidence>
<dbReference type="Proteomes" id="UP000054466">
    <property type="component" value="Unassembled WGS sequence"/>
</dbReference>
<protein>
    <recommendedName>
        <fullName evidence="2">Alpha/beta hydrolase fold-3 domain-containing protein</fullName>
    </recommendedName>
</protein>
<evidence type="ECO:0000259" key="2">
    <source>
        <dbReference type="Pfam" id="PF07859"/>
    </source>
</evidence>
<dbReference type="HOGENOM" id="CLU_012494_6_3_1"/>
<dbReference type="EMBL" id="KN847044">
    <property type="protein sequence ID" value="KIW26215.1"/>
    <property type="molecule type" value="Genomic_DNA"/>
</dbReference>
<dbReference type="AlphaFoldDB" id="A0A0D2C6S4"/>
<dbReference type="PANTHER" id="PTHR48081:SF8">
    <property type="entry name" value="ALPHA_BETA HYDROLASE FOLD-3 DOMAIN-CONTAINING PROTEIN-RELATED"/>
    <property type="match status" value="1"/>
</dbReference>
<accession>A0A0D2C6S4</accession>
<dbReference type="InterPro" id="IPR029058">
    <property type="entry name" value="AB_hydrolase_fold"/>
</dbReference>
<dbReference type="PANTHER" id="PTHR48081">
    <property type="entry name" value="AB HYDROLASE SUPERFAMILY PROTEIN C4A8.06C"/>
    <property type="match status" value="1"/>
</dbReference>
<feature type="domain" description="Alpha/beta hydrolase fold-3" evidence="2">
    <location>
        <begin position="110"/>
        <end position="332"/>
    </location>
</feature>
<reference evidence="3 4" key="1">
    <citation type="submission" date="2015-01" db="EMBL/GenBank/DDBJ databases">
        <title>The Genome Sequence of Cladophialophora immunda CBS83496.</title>
        <authorList>
            <consortium name="The Broad Institute Genomics Platform"/>
            <person name="Cuomo C."/>
            <person name="de Hoog S."/>
            <person name="Gorbushina A."/>
            <person name="Stielow B."/>
            <person name="Teixiera M."/>
            <person name="Abouelleil A."/>
            <person name="Chapman S.B."/>
            <person name="Priest M."/>
            <person name="Young S.K."/>
            <person name="Wortman J."/>
            <person name="Nusbaum C."/>
            <person name="Birren B."/>
        </authorList>
    </citation>
    <scope>NUCLEOTIDE SEQUENCE [LARGE SCALE GENOMIC DNA]</scope>
    <source>
        <strain evidence="3 4">CBS 83496</strain>
    </source>
</reference>